<dbReference type="PANTHER" id="PTHR30408">
    <property type="entry name" value="TYPE-1 RESTRICTION ENZYME ECOKI SPECIFICITY PROTEIN"/>
    <property type="match status" value="1"/>
</dbReference>
<keyword evidence="2" id="KW-0238">DNA-binding</keyword>
<accession>A0A2U2ADN7</accession>
<protein>
    <submittedName>
        <fullName evidence="3">Uncharacterized protein</fullName>
    </submittedName>
</protein>
<evidence type="ECO:0000313" key="3">
    <source>
        <dbReference type="EMBL" id="PWD80770.1"/>
    </source>
</evidence>
<keyword evidence="4" id="KW-1185">Reference proteome</keyword>
<dbReference type="Gene3D" id="3.90.220.20">
    <property type="entry name" value="DNA methylase specificity domains"/>
    <property type="match status" value="1"/>
</dbReference>
<dbReference type="AlphaFoldDB" id="A0A2U2ADN7"/>
<dbReference type="GO" id="GO:0003677">
    <property type="term" value="F:DNA binding"/>
    <property type="evidence" value="ECO:0007669"/>
    <property type="project" value="UniProtKB-KW"/>
</dbReference>
<comment type="caution">
    <text evidence="3">The sequence shown here is derived from an EMBL/GenBank/DDBJ whole genome shotgun (WGS) entry which is preliminary data.</text>
</comment>
<dbReference type="RefSeq" id="WP_109189426.1">
    <property type="nucleotide sequence ID" value="NZ_BMYA01000002.1"/>
</dbReference>
<dbReference type="InterPro" id="IPR044946">
    <property type="entry name" value="Restrct_endonuc_typeI_TRD_sf"/>
</dbReference>
<name>A0A2U2ADN7_9GAMM</name>
<dbReference type="OrthoDB" id="9798929at2"/>
<dbReference type="SUPFAM" id="SSF116734">
    <property type="entry name" value="DNA methylase specificity domain"/>
    <property type="match status" value="1"/>
</dbReference>
<organism evidence="3 4">
    <name type="scientific">Ignatzschineria ureiclastica</name>
    <dbReference type="NCBI Taxonomy" id="472582"/>
    <lineage>
        <taxon>Bacteria</taxon>
        <taxon>Pseudomonadati</taxon>
        <taxon>Pseudomonadota</taxon>
        <taxon>Gammaproteobacteria</taxon>
        <taxon>Cardiobacteriales</taxon>
        <taxon>Ignatzschineriaceae</taxon>
        <taxon>Ignatzschineria</taxon>
    </lineage>
</organism>
<reference evidence="4" key="1">
    <citation type="submission" date="2018-05" db="EMBL/GenBank/DDBJ databases">
        <title>Ignatzschineria dubaiensis sp. nov., isolated from necrotic foot tissues of dromedaries (Camelus dromedarius) and associated maggots in Dubai, United Arab Emirates.</title>
        <authorList>
            <person name="Tsang C.C."/>
            <person name="Tang J.Y.M."/>
            <person name="Fong J.Y.H."/>
            <person name="Kinne J."/>
            <person name="Lee H.H."/>
            <person name="Joseph M."/>
            <person name="Jose S."/>
            <person name="Schuster R.K."/>
            <person name="Tang Y."/>
            <person name="Sivakumar S."/>
            <person name="Chen J.H.K."/>
            <person name="Teng J.L.L."/>
            <person name="Lau S.K.P."/>
            <person name="Wernery U."/>
            <person name="Woo P.C.Y."/>
        </authorList>
    </citation>
    <scope>NUCLEOTIDE SEQUENCE [LARGE SCALE GENOMIC DNA]</scope>
    <source>
        <strain evidence="4">KCTC 22644</strain>
    </source>
</reference>
<keyword evidence="1" id="KW-0680">Restriction system</keyword>
<evidence type="ECO:0000313" key="4">
    <source>
        <dbReference type="Proteomes" id="UP000245020"/>
    </source>
</evidence>
<dbReference type="Proteomes" id="UP000245020">
    <property type="component" value="Unassembled WGS sequence"/>
</dbReference>
<dbReference type="EMBL" id="QEWQ01000004">
    <property type="protein sequence ID" value="PWD80770.1"/>
    <property type="molecule type" value="Genomic_DNA"/>
</dbReference>
<dbReference type="GO" id="GO:0009307">
    <property type="term" value="P:DNA restriction-modification system"/>
    <property type="evidence" value="ECO:0007669"/>
    <property type="project" value="UniProtKB-KW"/>
</dbReference>
<evidence type="ECO:0000256" key="1">
    <source>
        <dbReference type="ARBA" id="ARBA00022747"/>
    </source>
</evidence>
<dbReference type="InterPro" id="IPR052021">
    <property type="entry name" value="Type-I_RS_S_subunit"/>
</dbReference>
<gene>
    <name evidence="3" type="ORF">DC083_06575</name>
</gene>
<dbReference type="PANTHER" id="PTHR30408:SF12">
    <property type="entry name" value="TYPE I RESTRICTION ENZYME MJAVIII SPECIFICITY SUBUNIT"/>
    <property type="match status" value="1"/>
</dbReference>
<evidence type="ECO:0000256" key="2">
    <source>
        <dbReference type="ARBA" id="ARBA00023125"/>
    </source>
</evidence>
<sequence>MKLKEVAEVSSAGVIKYEEIQVAPLTQEAILLSGSNLLELGYLSLIKDGENANLRKVYVEPAIFEAKRLEAGDVIFMSRGASFRATIVQAHDAELNLIPSPNFTVIKANNMKILPEVVVSFLNSPVGQAKLEGLAVGTAIRNVPVGKLRSLELTLPSLEEQKQLQRLFYKNIEVLEAMSALYRQQNATFQSVVNNMMGEEIDES</sequence>
<proteinExistence type="predicted"/>